<reference evidence="1" key="1">
    <citation type="submission" date="2022-10" db="EMBL/GenBank/DDBJ databases">
        <title>Genome Sequence of Xylaria curta.</title>
        <authorList>
            <person name="Buettner E."/>
        </authorList>
    </citation>
    <scope>NUCLEOTIDE SEQUENCE</scope>
    <source>
        <strain evidence="1">Babe10</strain>
    </source>
</reference>
<evidence type="ECO:0000313" key="1">
    <source>
        <dbReference type="EMBL" id="KAJ2997269.1"/>
    </source>
</evidence>
<dbReference type="EMBL" id="JAPDGR010000063">
    <property type="protein sequence ID" value="KAJ2997269.1"/>
    <property type="molecule type" value="Genomic_DNA"/>
</dbReference>
<evidence type="ECO:0000313" key="2">
    <source>
        <dbReference type="Proteomes" id="UP001143856"/>
    </source>
</evidence>
<name>A0ACC1PPE9_9PEZI</name>
<keyword evidence="2" id="KW-1185">Reference proteome</keyword>
<proteinExistence type="predicted"/>
<dbReference type="Proteomes" id="UP001143856">
    <property type="component" value="Unassembled WGS sequence"/>
</dbReference>
<accession>A0ACC1PPE9</accession>
<gene>
    <name evidence="1" type="ORF">NUW58_g702</name>
</gene>
<protein>
    <submittedName>
        <fullName evidence="1">Uncharacterized protein</fullName>
    </submittedName>
</protein>
<sequence length="662" mass="74296">MLMSHFAGAFIELKLLGPESSLSARLNDFEKLTDNQLQCGTVFLRKTHAVGVNNDSNITEIQISWEMDKESEVGPLTASDAPGYYDNLDNHANFSGSIQPFAVKYNLTLESNTGHENDISHIAQNSSTSSEMATKIHGDLHHQSGGTAPMAHWTICSSQSRSRTRRRRGVPKHCINTPVVYNYGVPRGETLFCVAIRISTRTTAIIQLSLQDLNHSALEGGVDHKANQFDVNTQTSIYHQRLFLKADCRDVFKEEGVVNHESISDQQGRPDRIKTAMNVREGSLAQKNPETSQSGSRSKPAKRRKDSEELESEQHGGQATSKGISTKRTRVSDDTGDLACPFYKMDPWKFDRCLGYKLSKMSYVKQHLLRYHYVPHCNCPIGQHPLSDKAERDSHAGFQDCQKSQYTTYVMTAGQERDIQRAAGRKITSADKWYQIWSILFPDAKKPDSPFVKGHYFAEVLSSIRAFYHTSRPYNIEETFLRVMENSNTYHEAFDGLLKKIEHQVLTQSLGLSLSFHFNSDIETDGAGSPVARRSPCTRSLSTDNKVLLSFSPILDDHNPIPIPSPSAIVGNKREALALEDSSGIPCNPEPQEFPSIRNGTDAIESYELGLGLPGTSQFHQMYLPMSYQESPLLNAKPQDMICYEDKTIDTYLMEPVFEFTY</sequence>
<organism evidence="1 2">
    <name type="scientific">Xylaria curta</name>
    <dbReference type="NCBI Taxonomy" id="42375"/>
    <lineage>
        <taxon>Eukaryota</taxon>
        <taxon>Fungi</taxon>
        <taxon>Dikarya</taxon>
        <taxon>Ascomycota</taxon>
        <taxon>Pezizomycotina</taxon>
        <taxon>Sordariomycetes</taxon>
        <taxon>Xylariomycetidae</taxon>
        <taxon>Xylariales</taxon>
        <taxon>Xylariaceae</taxon>
        <taxon>Xylaria</taxon>
    </lineage>
</organism>
<comment type="caution">
    <text evidence="1">The sequence shown here is derived from an EMBL/GenBank/DDBJ whole genome shotgun (WGS) entry which is preliminary data.</text>
</comment>